<dbReference type="Proteomes" id="UP000677152">
    <property type="component" value="Chromosome"/>
</dbReference>
<proteinExistence type="predicted"/>
<evidence type="ECO:0000313" key="1">
    <source>
        <dbReference type="EMBL" id="QUF04101.1"/>
    </source>
</evidence>
<organism evidence="1 2">
    <name type="scientific">Actinosynnema pretiosum subsp. pretiosum</name>
    <dbReference type="NCBI Taxonomy" id="103721"/>
    <lineage>
        <taxon>Bacteria</taxon>
        <taxon>Bacillati</taxon>
        <taxon>Actinomycetota</taxon>
        <taxon>Actinomycetes</taxon>
        <taxon>Pseudonocardiales</taxon>
        <taxon>Pseudonocardiaceae</taxon>
        <taxon>Actinosynnema</taxon>
    </lineage>
</organism>
<evidence type="ECO:0000313" key="2">
    <source>
        <dbReference type="Proteomes" id="UP000677152"/>
    </source>
</evidence>
<gene>
    <name evidence="1" type="ORF">KCV87_32975</name>
</gene>
<sequence>MIFVDIRDFTDWKNAHAVISGPIHDKIDLRDLGGTVLVMPRYEEKALLPIAYALSTAMTPAEDSLLAR</sequence>
<dbReference type="AlphaFoldDB" id="A0AA45L671"/>
<protein>
    <submittedName>
        <fullName evidence="1">Uncharacterized protein</fullName>
    </submittedName>
</protein>
<dbReference type="EMBL" id="CP073249">
    <property type="protein sequence ID" value="QUF04101.1"/>
    <property type="molecule type" value="Genomic_DNA"/>
</dbReference>
<accession>A0AA45L671</accession>
<name>A0AA45L671_9PSEU</name>
<reference evidence="1" key="1">
    <citation type="submission" date="2021-04" db="EMBL/GenBank/DDBJ databases">
        <title>Genomic sequence of Actinosynnema pretiosum subsp. pretiosum ATCC 31280 (C-14919).</title>
        <authorList>
            <person name="Bai L."/>
            <person name="Wang X."/>
            <person name="Xiao Y."/>
        </authorList>
    </citation>
    <scope>NUCLEOTIDE SEQUENCE</scope>
    <source>
        <strain evidence="1">ATCC 31280</strain>
    </source>
</reference>